<feature type="region of interest" description="Disordered" evidence="2">
    <location>
        <begin position="35"/>
        <end position="63"/>
    </location>
</feature>
<comment type="caution">
    <text evidence="3">The sequence shown here is derived from an EMBL/GenBank/DDBJ whole genome shotgun (WGS) entry which is preliminary data.</text>
</comment>
<dbReference type="HAMAP" id="MF_03030">
    <property type="entry name" value="MGME1"/>
    <property type="match status" value="1"/>
</dbReference>
<keyword evidence="1" id="KW-0496">Mitochondrion</keyword>
<protein>
    <recommendedName>
        <fullName evidence="1">Mitochondrial genome maintenance exonuclease 1</fullName>
        <ecNumber evidence="1">3.1.-.-</ecNumber>
    </recommendedName>
</protein>
<name>A0A9D4LIL6_DREPO</name>
<dbReference type="GO" id="GO:0006264">
    <property type="term" value="P:mitochondrial DNA replication"/>
    <property type="evidence" value="ECO:0007669"/>
    <property type="project" value="TreeGrafter"/>
</dbReference>
<keyword evidence="1" id="KW-0378">Hydrolase</keyword>
<keyword evidence="1" id="KW-0540">Nuclease</keyword>
<feature type="active site" evidence="1">
    <location>
        <position position="260"/>
    </location>
</feature>
<feature type="active site" evidence="1">
    <location>
        <position position="258"/>
    </location>
</feature>
<evidence type="ECO:0000256" key="2">
    <source>
        <dbReference type="SAM" id="MobiDB-lite"/>
    </source>
</evidence>
<accession>A0A9D4LIL6</accession>
<comment type="subcellular location">
    <subcellularLocation>
        <location evidence="1">Mitochondrion</location>
    </subcellularLocation>
</comment>
<reference evidence="3" key="1">
    <citation type="journal article" date="2019" name="bioRxiv">
        <title>The Genome of the Zebra Mussel, Dreissena polymorpha: A Resource for Invasive Species Research.</title>
        <authorList>
            <person name="McCartney M.A."/>
            <person name="Auch B."/>
            <person name="Kono T."/>
            <person name="Mallez S."/>
            <person name="Zhang Y."/>
            <person name="Obille A."/>
            <person name="Becker A."/>
            <person name="Abrahante J.E."/>
            <person name="Garbe J."/>
            <person name="Badalamenti J.P."/>
            <person name="Herman A."/>
            <person name="Mangelson H."/>
            <person name="Liachko I."/>
            <person name="Sullivan S."/>
            <person name="Sone E.D."/>
            <person name="Koren S."/>
            <person name="Silverstein K.A.T."/>
            <person name="Beckman K.B."/>
            <person name="Gohl D.M."/>
        </authorList>
    </citation>
    <scope>NUCLEOTIDE SEQUENCE</scope>
    <source>
        <strain evidence="3">Duluth1</strain>
        <tissue evidence="3">Whole animal</tissue>
    </source>
</reference>
<evidence type="ECO:0000313" key="4">
    <source>
        <dbReference type="Proteomes" id="UP000828390"/>
    </source>
</evidence>
<keyword evidence="1" id="KW-0269">Exonuclease</keyword>
<feature type="active site" evidence="1">
    <location>
        <position position="245"/>
    </location>
</feature>
<comment type="similarity">
    <text evidence="1">Belongs to the MGME1 family.</text>
</comment>
<organism evidence="3 4">
    <name type="scientific">Dreissena polymorpha</name>
    <name type="common">Zebra mussel</name>
    <name type="synonym">Mytilus polymorpha</name>
    <dbReference type="NCBI Taxonomy" id="45954"/>
    <lineage>
        <taxon>Eukaryota</taxon>
        <taxon>Metazoa</taxon>
        <taxon>Spiralia</taxon>
        <taxon>Lophotrochozoa</taxon>
        <taxon>Mollusca</taxon>
        <taxon>Bivalvia</taxon>
        <taxon>Autobranchia</taxon>
        <taxon>Heteroconchia</taxon>
        <taxon>Euheterodonta</taxon>
        <taxon>Imparidentia</taxon>
        <taxon>Neoheterodontei</taxon>
        <taxon>Myida</taxon>
        <taxon>Dreissenoidea</taxon>
        <taxon>Dreissenidae</taxon>
        <taxon>Dreissena</taxon>
    </lineage>
</organism>
<evidence type="ECO:0000256" key="1">
    <source>
        <dbReference type="HAMAP-Rule" id="MF_03030"/>
    </source>
</evidence>
<dbReference type="AlphaFoldDB" id="A0A9D4LIL6"/>
<evidence type="ECO:0000313" key="3">
    <source>
        <dbReference type="EMBL" id="KAH3859238.1"/>
    </source>
</evidence>
<reference evidence="3" key="2">
    <citation type="submission" date="2020-11" db="EMBL/GenBank/DDBJ databases">
        <authorList>
            <person name="McCartney M.A."/>
            <person name="Auch B."/>
            <person name="Kono T."/>
            <person name="Mallez S."/>
            <person name="Becker A."/>
            <person name="Gohl D.M."/>
            <person name="Silverstein K.A.T."/>
            <person name="Koren S."/>
            <person name="Bechman K.B."/>
            <person name="Herman A."/>
            <person name="Abrahante J.E."/>
            <person name="Garbe J."/>
        </authorList>
    </citation>
    <scope>NUCLEOTIDE SEQUENCE</scope>
    <source>
        <strain evidence="3">Duluth1</strain>
        <tissue evidence="3">Whole animal</tissue>
    </source>
</reference>
<dbReference type="Gene3D" id="3.90.320.10">
    <property type="match status" value="1"/>
</dbReference>
<dbReference type="EC" id="3.1.-.-" evidence="1"/>
<dbReference type="PANTHER" id="PTHR31340:SF3">
    <property type="entry name" value="MITOCHONDRIAL GENOME MAINTENANCE EXONUCLEASE 1"/>
    <property type="match status" value="1"/>
</dbReference>
<dbReference type="PANTHER" id="PTHR31340">
    <property type="entry name" value="MITOCHONDRIAL GENOME MAINTENANCE EXONUCLEASE 1"/>
    <property type="match status" value="1"/>
</dbReference>
<dbReference type="EMBL" id="JAIWYP010000003">
    <property type="protein sequence ID" value="KAH3859238.1"/>
    <property type="molecule type" value="Genomic_DNA"/>
</dbReference>
<keyword evidence="4" id="KW-1185">Reference proteome</keyword>
<dbReference type="Proteomes" id="UP000828390">
    <property type="component" value="Unassembled WGS sequence"/>
</dbReference>
<sequence length="350" mass="40094">MLLNRIQLLSRSENHWLCRYFSSTFNINDIVKQNKQKTTSSSKKKETKLKSSNKSNEISTEENNTDIITDLQTVATTNVGNKVYTPDSNNNAQFSKKAINHPECFTCILDMSVYANANIDTCKLQEFKDIIEDLEIGYLPSVSTIITATQSKKQQEVLKNWQLEKTKELGGDAQFQEFKKGMLNTGESLHKCIEMRLKGVEDITPSENCEGHWQSVQHMLGDIKDVKMLETDCVHQEIFYKGKFDCIAKLGNTMCLIEWKTSSKPKPLLSSTYDNPLQVAAYIGAVNRSSLLKQHDLTEVTHGALVIAYPSGEPATVHVMSQRIVEKYWSQWTQRVYMYWCQRMNHREPE</sequence>
<proteinExistence type="inferred from homology"/>
<dbReference type="GO" id="GO:0008297">
    <property type="term" value="F:single-stranded DNA exodeoxyribonuclease activity"/>
    <property type="evidence" value="ECO:0007669"/>
    <property type="project" value="UniProtKB-UniRule"/>
</dbReference>
<dbReference type="InterPro" id="IPR011604">
    <property type="entry name" value="PDDEXK-like_dom_sf"/>
</dbReference>
<gene>
    <name evidence="3" type="ORF">DPMN_101954</name>
</gene>
<comment type="function">
    <text evidence="1">Metal-dependent single-stranded DNA (ssDNA) exonuclease involved in mitochondrial genome maintenance.</text>
</comment>
<dbReference type="GO" id="GO:0005739">
    <property type="term" value="C:mitochondrion"/>
    <property type="evidence" value="ECO:0007669"/>
    <property type="project" value="UniProtKB-SubCell"/>
</dbReference>
<dbReference type="GO" id="GO:0043504">
    <property type="term" value="P:mitochondrial DNA repair"/>
    <property type="evidence" value="ECO:0007669"/>
    <property type="project" value="UniProtKB-UniRule"/>
</dbReference>